<evidence type="ECO:0000256" key="1">
    <source>
        <dbReference type="ARBA" id="ARBA00022729"/>
    </source>
</evidence>
<evidence type="ECO:0000313" key="5">
    <source>
        <dbReference type="Proteomes" id="UP000642748"/>
    </source>
</evidence>
<name>A0A8J3R105_9ACTN</name>
<dbReference type="Pfam" id="PF12849">
    <property type="entry name" value="PBP_like_2"/>
    <property type="match status" value="1"/>
</dbReference>
<dbReference type="InterPro" id="IPR024370">
    <property type="entry name" value="PBP_domain"/>
</dbReference>
<comment type="caution">
    <text evidence="4">The sequence shown here is derived from an EMBL/GenBank/DDBJ whole genome shotgun (WGS) entry which is preliminary data.</text>
</comment>
<gene>
    <name evidence="4" type="ORF">Raf01_80090</name>
</gene>
<feature type="signal peptide" evidence="2">
    <location>
        <begin position="1"/>
        <end position="27"/>
    </location>
</feature>
<evidence type="ECO:0000256" key="2">
    <source>
        <dbReference type="SAM" id="SignalP"/>
    </source>
</evidence>
<organism evidence="4 5">
    <name type="scientific">Rugosimonospora africana</name>
    <dbReference type="NCBI Taxonomy" id="556532"/>
    <lineage>
        <taxon>Bacteria</taxon>
        <taxon>Bacillati</taxon>
        <taxon>Actinomycetota</taxon>
        <taxon>Actinomycetes</taxon>
        <taxon>Micromonosporales</taxon>
        <taxon>Micromonosporaceae</taxon>
        <taxon>Rugosimonospora</taxon>
    </lineage>
</organism>
<dbReference type="EMBL" id="BONZ01000085">
    <property type="protein sequence ID" value="GIH19837.1"/>
    <property type="molecule type" value="Genomic_DNA"/>
</dbReference>
<dbReference type="Proteomes" id="UP000642748">
    <property type="component" value="Unassembled WGS sequence"/>
</dbReference>
<evidence type="ECO:0000259" key="3">
    <source>
        <dbReference type="Pfam" id="PF12849"/>
    </source>
</evidence>
<dbReference type="PANTHER" id="PTHR30570:SF1">
    <property type="entry name" value="PHOSPHATE-BINDING PROTEIN PSTS"/>
    <property type="match status" value="1"/>
</dbReference>
<dbReference type="PANTHER" id="PTHR30570">
    <property type="entry name" value="PERIPLASMIC PHOSPHATE BINDING COMPONENT OF PHOSPHATE ABC TRANSPORTER"/>
    <property type="match status" value="1"/>
</dbReference>
<proteinExistence type="predicted"/>
<keyword evidence="5" id="KW-1185">Reference proteome</keyword>
<dbReference type="SUPFAM" id="SSF53850">
    <property type="entry name" value="Periplasmic binding protein-like II"/>
    <property type="match status" value="1"/>
</dbReference>
<dbReference type="RefSeq" id="WP_203923277.1">
    <property type="nucleotide sequence ID" value="NZ_BONZ01000085.1"/>
</dbReference>
<protein>
    <recommendedName>
        <fullName evidence="3">PBP domain-containing protein</fullName>
    </recommendedName>
</protein>
<feature type="domain" description="PBP" evidence="3">
    <location>
        <begin position="85"/>
        <end position="306"/>
    </location>
</feature>
<sequence length="357" mass="36502">MRNSKRMLFVAGAALAAIGISAAQAMADAPTTPRTVDIVGTGSDTTQFELDQQSTDYNAAHPLPAPQLYSWDAVGSSPIIEKDGCTSRPRPNGSGAGITELEANLKSTTDSSAFCVDYARSSRGPQATDPTSIVFLPFAIDAVTWSANSGGNAVANLSTDQLNAIYSCDASLLGTGHTGPVTWNEVGGTSTAAIVPVIPQSNSGTRAFFLQSIGNTALGTCVKGQDNTVEENEGDNAIFSGADAANIVFPYSVAVYLAQTEHNHGAGDQGTMVLKSADGASPTTVDGGTTVINSDFDLVRLVYNVVRNAGTAAAPAVPSYLQGVFGDGTGAVAGAICNDQSAITDFGFLPFANCGVI</sequence>
<keyword evidence="1 2" id="KW-0732">Signal</keyword>
<feature type="chain" id="PRO_5038526143" description="PBP domain-containing protein" evidence="2">
    <location>
        <begin position="28"/>
        <end position="357"/>
    </location>
</feature>
<dbReference type="AlphaFoldDB" id="A0A8J3R105"/>
<dbReference type="InterPro" id="IPR050811">
    <property type="entry name" value="Phosphate_ABC_transporter"/>
</dbReference>
<evidence type="ECO:0000313" key="4">
    <source>
        <dbReference type="EMBL" id="GIH19837.1"/>
    </source>
</evidence>
<accession>A0A8J3R105</accession>
<reference evidence="4" key="1">
    <citation type="submission" date="2021-01" db="EMBL/GenBank/DDBJ databases">
        <title>Whole genome shotgun sequence of Rugosimonospora africana NBRC 104875.</title>
        <authorList>
            <person name="Komaki H."/>
            <person name="Tamura T."/>
        </authorList>
    </citation>
    <scope>NUCLEOTIDE SEQUENCE</scope>
    <source>
        <strain evidence="4">NBRC 104875</strain>
    </source>
</reference>
<dbReference type="Gene3D" id="3.40.190.10">
    <property type="entry name" value="Periplasmic binding protein-like II"/>
    <property type="match status" value="2"/>
</dbReference>